<dbReference type="InterPro" id="IPR001680">
    <property type="entry name" value="WD40_rpt"/>
</dbReference>
<dbReference type="PROSITE" id="PS00678">
    <property type="entry name" value="WD_REPEATS_1"/>
    <property type="match status" value="1"/>
</dbReference>
<sequence>MDDSAFDSRGLFRMDRRRSHMRTHPHNPLEMGVLGSRGLLKKSEFIMLIGDALISLGLKGTANHLERATGVSAKLRNFFPSEFLVPERRLECLLERTLIIDRTYCDYHNVSDGDMSLYSDHHCGMHKIPSKTVQTLEEHTDEVWFLKFSHDGKYLASSSKDKSAIIWEMDAQEKFSEKHKLVGHEKPVVMVLWSPDDKQVATCGENEVIKRWAVESGEYIQSYERNGVGSVSCGWFHDGSGIIAGMTDRSICLWNLDGTEIVHEQGQGEQKLSDVAMTTDGKWLVSMGMKGEIVFVDRQTGGVGKKVVSEEDMITSFSLSEDNHYILLNLSTKKITLWFIDLDEPEEFHNVPETGLFIRSCFGGYNDSFIASGNEDRQVKKSLSIVYSKREMEKKMSDLSLFLQVYIWHRTKTLEPFTLRGHSGAVNCVSWNPINLHMLASASDDGTIRIWGLDTKLK</sequence>
<dbReference type="InterPro" id="IPR051350">
    <property type="entry name" value="WD_repeat-ST_regulator"/>
</dbReference>
<dbReference type="SUPFAM" id="SSF50978">
    <property type="entry name" value="WD40 repeat-like"/>
    <property type="match status" value="1"/>
</dbReference>
<dbReference type="InterPro" id="IPR015943">
    <property type="entry name" value="WD40/YVTN_repeat-like_dom_sf"/>
</dbReference>
<dbReference type="PROSITE" id="PS50082">
    <property type="entry name" value="WD_REPEATS_2"/>
    <property type="match status" value="3"/>
</dbReference>
<gene>
    <name evidence="4" type="ORF">AARE701A_LOCUS22274</name>
</gene>
<evidence type="ECO:0000256" key="1">
    <source>
        <dbReference type="ARBA" id="ARBA00022574"/>
    </source>
</evidence>
<dbReference type="AlphaFoldDB" id="A0A8S2BA14"/>
<dbReference type="Gene3D" id="2.130.10.10">
    <property type="entry name" value="YVTN repeat-like/Quinoprotein amine dehydrogenase"/>
    <property type="match status" value="2"/>
</dbReference>
<dbReference type="PRINTS" id="PR00320">
    <property type="entry name" value="GPROTEINBRPT"/>
</dbReference>
<protein>
    <submittedName>
        <fullName evidence="4">Uncharacterized protein</fullName>
    </submittedName>
</protein>
<evidence type="ECO:0000313" key="5">
    <source>
        <dbReference type="Proteomes" id="UP000682877"/>
    </source>
</evidence>
<dbReference type="EMBL" id="LR999458">
    <property type="protein sequence ID" value="CAE6257142.1"/>
    <property type="molecule type" value="Genomic_DNA"/>
</dbReference>
<dbReference type="PANTHER" id="PTHR22838:SF6">
    <property type="entry name" value="WD REPEAT-CONTAINING PROTEIN 26 HOMOLOG"/>
    <property type="match status" value="1"/>
</dbReference>
<dbReference type="Pfam" id="PF23627">
    <property type="entry name" value="LisH_WDR26"/>
    <property type="match status" value="1"/>
</dbReference>
<feature type="repeat" description="WD" evidence="3">
    <location>
        <begin position="136"/>
        <end position="177"/>
    </location>
</feature>
<reference evidence="4" key="1">
    <citation type="submission" date="2021-01" db="EMBL/GenBank/DDBJ databases">
        <authorList>
            <person name="Bezrukov I."/>
        </authorList>
    </citation>
    <scope>NUCLEOTIDE SEQUENCE</scope>
</reference>
<dbReference type="InterPro" id="IPR036322">
    <property type="entry name" value="WD40_repeat_dom_sf"/>
</dbReference>
<dbReference type="SMART" id="SM00320">
    <property type="entry name" value="WD40"/>
    <property type="match status" value="5"/>
</dbReference>
<keyword evidence="2" id="KW-0677">Repeat</keyword>
<evidence type="ECO:0000256" key="2">
    <source>
        <dbReference type="ARBA" id="ARBA00022737"/>
    </source>
</evidence>
<keyword evidence="5" id="KW-1185">Reference proteome</keyword>
<feature type="repeat" description="WD" evidence="3">
    <location>
        <begin position="181"/>
        <end position="222"/>
    </location>
</feature>
<dbReference type="PANTHER" id="PTHR22838">
    <property type="entry name" value="WD REPEAT PROTEIN 26-RELATED"/>
    <property type="match status" value="1"/>
</dbReference>
<dbReference type="Proteomes" id="UP000682877">
    <property type="component" value="Chromosome 8"/>
</dbReference>
<name>A0A8S2BA14_ARAAE</name>
<dbReference type="InterPro" id="IPR020472">
    <property type="entry name" value="WD40_PAC1"/>
</dbReference>
<proteinExistence type="predicted"/>
<keyword evidence="1 3" id="KW-0853">WD repeat</keyword>
<evidence type="ECO:0000313" key="4">
    <source>
        <dbReference type="EMBL" id="CAE6257142.1"/>
    </source>
</evidence>
<organism evidence="4 5">
    <name type="scientific">Arabidopsis arenosa</name>
    <name type="common">Sand rock-cress</name>
    <name type="synonym">Cardaminopsis arenosa</name>
    <dbReference type="NCBI Taxonomy" id="38785"/>
    <lineage>
        <taxon>Eukaryota</taxon>
        <taxon>Viridiplantae</taxon>
        <taxon>Streptophyta</taxon>
        <taxon>Embryophyta</taxon>
        <taxon>Tracheophyta</taxon>
        <taxon>Spermatophyta</taxon>
        <taxon>Magnoliopsida</taxon>
        <taxon>eudicotyledons</taxon>
        <taxon>Gunneridae</taxon>
        <taxon>Pentapetalae</taxon>
        <taxon>rosids</taxon>
        <taxon>malvids</taxon>
        <taxon>Brassicales</taxon>
        <taxon>Brassicaceae</taxon>
        <taxon>Camelineae</taxon>
        <taxon>Arabidopsis</taxon>
    </lineage>
</organism>
<dbReference type="PROSITE" id="PS50294">
    <property type="entry name" value="WD_REPEATS_REGION"/>
    <property type="match status" value="3"/>
</dbReference>
<dbReference type="InterPro" id="IPR019775">
    <property type="entry name" value="WD40_repeat_CS"/>
</dbReference>
<feature type="repeat" description="WD" evidence="3">
    <location>
        <begin position="419"/>
        <end position="458"/>
    </location>
</feature>
<dbReference type="Pfam" id="PF00400">
    <property type="entry name" value="WD40"/>
    <property type="match status" value="4"/>
</dbReference>
<evidence type="ECO:0000256" key="3">
    <source>
        <dbReference type="PROSITE-ProRule" id="PRU00221"/>
    </source>
</evidence>
<accession>A0A8S2BA14</accession>